<name>A0A6A5SLX5_9PLEO</name>
<evidence type="ECO:0000313" key="3">
    <source>
        <dbReference type="Proteomes" id="UP000800038"/>
    </source>
</evidence>
<organism evidence="2 3">
    <name type="scientific">Clathrospora elynae</name>
    <dbReference type="NCBI Taxonomy" id="706981"/>
    <lineage>
        <taxon>Eukaryota</taxon>
        <taxon>Fungi</taxon>
        <taxon>Dikarya</taxon>
        <taxon>Ascomycota</taxon>
        <taxon>Pezizomycotina</taxon>
        <taxon>Dothideomycetes</taxon>
        <taxon>Pleosporomycetidae</taxon>
        <taxon>Pleosporales</taxon>
        <taxon>Diademaceae</taxon>
        <taxon>Clathrospora</taxon>
    </lineage>
</organism>
<evidence type="ECO:0000313" key="2">
    <source>
        <dbReference type="EMBL" id="KAF1940449.1"/>
    </source>
</evidence>
<keyword evidence="1" id="KW-1133">Transmembrane helix</keyword>
<reference evidence="2" key="1">
    <citation type="journal article" date="2020" name="Stud. Mycol.">
        <title>101 Dothideomycetes genomes: a test case for predicting lifestyles and emergence of pathogens.</title>
        <authorList>
            <person name="Haridas S."/>
            <person name="Albert R."/>
            <person name="Binder M."/>
            <person name="Bloem J."/>
            <person name="Labutti K."/>
            <person name="Salamov A."/>
            <person name="Andreopoulos B."/>
            <person name="Baker S."/>
            <person name="Barry K."/>
            <person name="Bills G."/>
            <person name="Bluhm B."/>
            <person name="Cannon C."/>
            <person name="Castanera R."/>
            <person name="Culley D."/>
            <person name="Daum C."/>
            <person name="Ezra D."/>
            <person name="Gonzalez J."/>
            <person name="Henrissat B."/>
            <person name="Kuo A."/>
            <person name="Liang C."/>
            <person name="Lipzen A."/>
            <person name="Lutzoni F."/>
            <person name="Magnuson J."/>
            <person name="Mondo S."/>
            <person name="Nolan M."/>
            <person name="Ohm R."/>
            <person name="Pangilinan J."/>
            <person name="Park H.-J."/>
            <person name="Ramirez L."/>
            <person name="Alfaro M."/>
            <person name="Sun H."/>
            <person name="Tritt A."/>
            <person name="Yoshinaga Y."/>
            <person name="Zwiers L.-H."/>
            <person name="Turgeon B."/>
            <person name="Goodwin S."/>
            <person name="Spatafora J."/>
            <person name="Crous P."/>
            <person name="Grigoriev I."/>
        </authorList>
    </citation>
    <scope>NUCLEOTIDE SEQUENCE</scope>
    <source>
        <strain evidence="2">CBS 161.51</strain>
    </source>
</reference>
<keyword evidence="1" id="KW-0812">Transmembrane</keyword>
<evidence type="ECO:0000256" key="1">
    <source>
        <dbReference type="SAM" id="Phobius"/>
    </source>
</evidence>
<keyword evidence="1" id="KW-0472">Membrane</keyword>
<keyword evidence="3" id="KW-1185">Reference proteome</keyword>
<gene>
    <name evidence="2" type="ORF">EJ02DRAFT_230264</name>
</gene>
<protein>
    <submittedName>
        <fullName evidence="2">Uncharacterized protein</fullName>
    </submittedName>
</protein>
<sequence length="94" mass="10943">MEPGSYTLRPIRWLTLPMRLHLYKTTQAARYHRPFLYFWVIYPEAHTVADTTYAFASVQDNTGSTIPPPIFILLGTVTAMEIMPLMVYVRYMVV</sequence>
<accession>A0A6A5SLX5</accession>
<proteinExistence type="predicted"/>
<dbReference type="AlphaFoldDB" id="A0A6A5SLX5"/>
<dbReference type="EMBL" id="ML976063">
    <property type="protein sequence ID" value="KAF1940449.1"/>
    <property type="molecule type" value="Genomic_DNA"/>
</dbReference>
<feature type="transmembrane region" description="Helical" evidence="1">
    <location>
        <begin position="70"/>
        <end position="89"/>
    </location>
</feature>
<dbReference type="Proteomes" id="UP000800038">
    <property type="component" value="Unassembled WGS sequence"/>
</dbReference>